<dbReference type="EMBL" id="CP006670">
    <property type="protein sequence ID" value="EHR78542.1"/>
    <property type="molecule type" value="Genomic_DNA"/>
</dbReference>
<protein>
    <submittedName>
        <fullName evidence="1">Methyltransferase</fullName>
    </submittedName>
</protein>
<dbReference type="Proteomes" id="UP000015502">
    <property type="component" value="Chromosome"/>
</dbReference>
<dbReference type="GO" id="GO:0008168">
    <property type="term" value="F:methyltransferase activity"/>
    <property type="evidence" value="ECO:0007669"/>
    <property type="project" value="UniProtKB-KW"/>
</dbReference>
<evidence type="ECO:0000313" key="2">
    <source>
        <dbReference type="Proteomes" id="UP000015502"/>
    </source>
</evidence>
<proteinExistence type="predicted"/>
<gene>
    <name evidence="1" type="ORF">OCC_11387</name>
</gene>
<name>H3ZNB8_THELN</name>
<dbReference type="SUPFAM" id="SSF53335">
    <property type="entry name" value="S-adenosyl-L-methionine-dependent methyltransferases"/>
    <property type="match status" value="1"/>
</dbReference>
<keyword evidence="1" id="KW-0489">Methyltransferase</keyword>
<dbReference type="KEGG" id="tlt:OCC_11387"/>
<dbReference type="Pfam" id="PF01209">
    <property type="entry name" value="Ubie_methyltran"/>
    <property type="match status" value="1"/>
</dbReference>
<dbReference type="Gene3D" id="3.40.50.150">
    <property type="entry name" value="Vaccinia Virus protein VP39"/>
    <property type="match status" value="1"/>
</dbReference>
<dbReference type="CDD" id="cd02440">
    <property type="entry name" value="AdoMet_MTases"/>
    <property type="match status" value="1"/>
</dbReference>
<evidence type="ECO:0000313" key="1">
    <source>
        <dbReference type="EMBL" id="EHR78542.1"/>
    </source>
</evidence>
<reference evidence="1 2" key="1">
    <citation type="journal article" date="2012" name="J. Bacteriol.">
        <title>Genome sequence of the model hyperthermophilic archaeon Thermococcus litoralis NS-C.</title>
        <authorList>
            <person name="Gardner A.F."/>
            <person name="Kumar S."/>
            <person name="Perler F.B."/>
        </authorList>
    </citation>
    <scope>NUCLEOTIDE SEQUENCE [LARGE SCALE GENOMIC DNA]</scope>
    <source>
        <strain evidence="2">ATCC 51850 / DSM 5473 / JCM 8560 / NS-C</strain>
    </source>
</reference>
<organism evidence="1 2">
    <name type="scientific">Thermococcus litoralis (strain ATCC 51850 / DSM 5473 / JCM 8560 / NS-C)</name>
    <dbReference type="NCBI Taxonomy" id="523849"/>
    <lineage>
        <taxon>Archaea</taxon>
        <taxon>Methanobacteriati</taxon>
        <taxon>Methanobacteriota</taxon>
        <taxon>Thermococci</taxon>
        <taxon>Thermococcales</taxon>
        <taxon>Thermococcaceae</taxon>
        <taxon>Thermococcus</taxon>
    </lineage>
</organism>
<dbReference type="GeneID" id="16549162"/>
<sequence length="273" mass="31552">MPANEEKFKEEILSKIPPRNEPSLPPDWLSLEMLERFRVLRFASLEEGMNVLEIGCGAHAITTVPLAYLVGETGRVVAVDKARWRFFEEITSAAGLKHRILPIKLDAKELPFPFKAFDLAVLVHGIRSLKNEETIVKVISEMLRISERIFIAESLPIANNERQRAHLELYNLRQEIFEALFGEKDDLHYFPLEKLEEFVERAGGRIVDSGTFEPNLPHYLAYIPREYLGQIKDEKKRSELLKRWDKAYEKWKNGAEHPPVGWLVAESDAHRKP</sequence>
<dbReference type="PaxDb" id="523849-OCC_11387"/>
<keyword evidence="2" id="KW-1185">Reference proteome</keyword>
<dbReference type="GO" id="GO:0032259">
    <property type="term" value="P:methylation"/>
    <property type="evidence" value="ECO:0007669"/>
    <property type="project" value="UniProtKB-KW"/>
</dbReference>
<keyword evidence="1" id="KW-0808">Transferase</keyword>
<dbReference type="AlphaFoldDB" id="H3ZNB8"/>
<dbReference type="OrthoDB" id="1018at2157"/>
<accession>H3ZNB8</accession>
<dbReference type="RefSeq" id="WP_004068184.1">
    <property type="nucleotide sequence ID" value="NC_022084.1"/>
</dbReference>
<dbReference type="InterPro" id="IPR029063">
    <property type="entry name" value="SAM-dependent_MTases_sf"/>
</dbReference>
<dbReference type="HOGENOM" id="CLU_1040598_0_0_2"/>